<dbReference type="SUPFAM" id="SSF57701">
    <property type="entry name" value="Zn2/Cys6 DNA-binding domain"/>
    <property type="match status" value="1"/>
</dbReference>
<protein>
    <recommendedName>
        <fullName evidence="2">Zn(2)-C6 fungal-type domain-containing protein</fullName>
    </recommendedName>
</protein>
<dbReference type="PRINTS" id="PR00755">
    <property type="entry name" value="AFLATOXINBRP"/>
</dbReference>
<accession>A0A9P9D878</accession>
<dbReference type="Pfam" id="PF00172">
    <property type="entry name" value="Zn_clus"/>
    <property type="match status" value="1"/>
</dbReference>
<name>A0A9P9D878_9PLEO</name>
<dbReference type="Proteomes" id="UP000700596">
    <property type="component" value="Unassembled WGS sequence"/>
</dbReference>
<dbReference type="EMBL" id="JAGMWT010000017">
    <property type="protein sequence ID" value="KAH7114399.1"/>
    <property type="molecule type" value="Genomic_DNA"/>
</dbReference>
<organism evidence="3 4">
    <name type="scientific">Dendryphion nanum</name>
    <dbReference type="NCBI Taxonomy" id="256645"/>
    <lineage>
        <taxon>Eukaryota</taxon>
        <taxon>Fungi</taxon>
        <taxon>Dikarya</taxon>
        <taxon>Ascomycota</taxon>
        <taxon>Pezizomycotina</taxon>
        <taxon>Dothideomycetes</taxon>
        <taxon>Pleosporomycetidae</taxon>
        <taxon>Pleosporales</taxon>
        <taxon>Torulaceae</taxon>
        <taxon>Dendryphion</taxon>
    </lineage>
</organism>
<dbReference type="AlphaFoldDB" id="A0A9P9D878"/>
<evidence type="ECO:0000313" key="3">
    <source>
        <dbReference type="EMBL" id="KAH7114399.1"/>
    </source>
</evidence>
<dbReference type="OrthoDB" id="2328572at2759"/>
<evidence type="ECO:0000256" key="1">
    <source>
        <dbReference type="ARBA" id="ARBA00023242"/>
    </source>
</evidence>
<dbReference type="CDD" id="cd00067">
    <property type="entry name" value="GAL4"/>
    <property type="match status" value="1"/>
</dbReference>
<feature type="domain" description="Zn(2)-C6 fungal-type" evidence="2">
    <location>
        <begin position="15"/>
        <end position="45"/>
    </location>
</feature>
<sequence>MTTQDNSSVRKLRSACDPCHSAKVRCSGERTGCNRCSHGGRICRYSISNMGRTLGERKPRRKQLHRPLQSQQQNSWHTVVPIAPQLPTNSGHWTPPPPFTPNSDKNWSQFSEECNLNAIFPDFSSETISLSPLSATDETSTQPILHVDTAPDLNLLTPETSSPLDLDLYIPNHDLSETPSPSTSTNSPGGHLNSCPTGTAEFHDTTAIWTYQISGLSQKLSRSPLLPIDEVLTTNSTLVNVISSTLHHLPPDLSSQTSVLLFMPICMTQILGLFEQSVVCPNEDNPDTPRLQLGSYQIDIESQRRLQGPIVRRELMNLFDAANRVKCLVSQQIKEGQKPYGQLSACEILVDDVLCRIRALGDKLKGN</sequence>
<evidence type="ECO:0000313" key="4">
    <source>
        <dbReference type="Proteomes" id="UP000700596"/>
    </source>
</evidence>
<keyword evidence="4" id="KW-1185">Reference proteome</keyword>
<dbReference type="Gene3D" id="4.10.240.10">
    <property type="entry name" value="Zn(2)-C6 fungal-type DNA-binding domain"/>
    <property type="match status" value="1"/>
</dbReference>
<reference evidence="3" key="1">
    <citation type="journal article" date="2021" name="Nat. Commun.">
        <title>Genetic determinants of endophytism in the Arabidopsis root mycobiome.</title>
        <authorList>
            <person name="Mesny F."/>
            <person name="Miyauchi S."/>
            <person name="Thiergart T."/>
            <person name="Pickel B."/>
            <person name="Atanasova L."/>
            <person name="Karlsson M."/>
            <person name="Huettel B."/>
            <person name="Barry K.W."/>
            <person name="Haridas S."/>
            <person name="Chen C."/>
            <person name="Bauer D."/>
            <person name="Andreopoulos W."/>
            <person name="Pangilinan J."/>
            <person name="LaButti K."/>
            <person name="Riley R."/>
            <person name="Lipzen A."/>
            <person name="Clum A."/>
            <person name="Drula E."/>
            <person name="Henrissat B."/>
            <person name="Kohler A."/>
            <person name="Grigoriev I.V."/>
            <person name="Martin F.M."/>
            <person name="Hacquard S."/>
        </authorList>
    </citation>
    <scope>NUCLEOTIDE SEQUENCE</scope>
    <source>
        <strain evidence="3">MPI-CAGE-CH-0243</strain>
    </source>
</reference>
<keyword evidence="1" id="KW-0539">Nucleus</keyword>
<gene>
    <name evidence="3" type="ORF">B0J11DRAFT_135719</name>
</gene>
<dbReference type="InterPro" id="IPR001138">
    <property type="entry name" value="Zn2Cys6_DnaBD"/>
</dbReference>
<dbReference type="PROSITE" id="PS50048">
    <property type="entry name" value="ZN2_CY6_FUNGAL_2"/>
    <property type="match status" value="1"/>
</dbReference>
<dbReference type="GO" id="GO:0000981">
    <property type="term" value="F:DNA-binding transcription factor activity, RNA polymerase II-specific"/>
    <property type="evidence" value="ECO:0007669"/>
    <property type="project" value="InterPro"/>
</dbReference>
<proteinExistence type="predicted"/>
<comment type="caution">
    <text evidence="3">The sequence shown here is derived from an EMBL/GenBank/DDBJ whole genome shotgun (WGS) entry which is preliminary data.</text>
</comment>
<dbReference type="InterPro" id="IPR036864">
    <property type="entry name" value="Zn2-C6_fun-type_DNA-bd_sf"/>
</dbReference>
<dbReference type="PROSITE" id="PS00463">
    <property type="entry name" value="ZN2_CY6_FUNGAL_1"/>
    <property type="match status" value="1"/>
</dbReference>
<dbReference type="SMART" id="SM00066">
    <property type="entry name" value="GAL4"/>
    <property type="match status" value="1"/>
</dbReference>
<evidence type="ECO:0000259" key="2">
    <source>
        <dbReference type="PROSITE" id="PS50048"/>
    </source>
</evidence>
<dbReference type="GO" id="GO:0008270">
    <property type="term" value="F:zinc ion binding"/>
    <property type="evidence" value="ECO:0007669"/>
    <property type="project" value="InterPro"/>
</dbReference>